<feature type="compositionally biased region" description="Polar residues" evidence="1">
    <location>
        <begin position="168"/>
        <end position="182"/>
    </location>
</feature>
<feature type="region of interest" description="Disordered" evidence="1">
    <location>
        <begin position="73"/>
        <end position="110"/>
    </location>
</feature>
<reference evidence="2" key="1">
    <citation type="submission" date="2021-10" db="EMBL/GenBank/DDBJ databases">
        <title>De novo Genome Assembly of Clathrus columnatus (Basidiomycota, Fungi) Using Illumina and Nanopore Sequence Data.</title>
        <authorList>
            <person name="Ogiso-Tanaka E."/>
            <person name="Itagaki H."/>
            <person name="Hosoya T."/>
            <person name="Hosaka K."/>
        </authorList>
    </citation>
    <scope>NUCLEOTIDE SEQUENCE</scope>
    <source>
        <strain evidence="2">MO-923</strain>
    </source>
</reference>
<evidence type="ECO:0000256" key="1">
    <source>
        <dbReference type="SAM" id="MobiDB-lite"/>
    </source>
</evidence>
<evidence type="ECO:0000313" key="2">
    <source>
        <dbReference type="EMBL" id="GJJ10799.1"/>
    </source>
</evidence>
<feature type="region of interest" description="Disordered" evidence="1">
    <location>
        <begin position="147"/>
        <end position="182"/>
    </location>
</feature>
<dbReference type="EMBL" id="BPWL01000005">
    <property type="protein sequence ID" value="GJJ10799.1"/>
    <property type="molecule type" value="Genomic_DNA"/>
</dbReference>
<comment type="caution">
    <text evidence="2">The sequence shown here is derived from an EMBL/GenBank/DDBJ whole genome shotgun (WGS) entry which is preliminary data.</text>
</comment>
<accession>A0AAV5A853</accession>
<protein>
    <submittedName>
        <fullName evidence="2">Uncharacterized protein</fullName>
    </submittedName>
</protein>
<feature type="region of interest" description="Disordered" evidence="1">
    <location>
        <begin position="1"/>
        <end position="45"/>
    </location>
</feature>
<dbReference type="Proteomes" id="UP001050691">
    <property type="component" value="Unassembled WGS sequence"/>
</dbReference>
<sequence length="182" mass="20097">MHWVIRPLTPPPQSSTSTTPNSPRHFFSSPSSPSTSRLPPQPQPTLTFAVASSLERYERSTLGLTSSVPACSQQVGMRKSPEVSVFEQSTIPSPHVMPRERSQSSTTPTSHQLFQHNLAWQQTSPRVVGSVSTHSPQIMNTRVQIEQLQQPPTSASRLEPHVTRENHPSSSDVELSTCRQAL</sequence>
<dbReference type="AlphaFoldDB" id="A0AAV5A853"/>
<feature type="compositionally biased region" description="Polar residues" evidence="1">
    <location>
        <begin position="147"/>
        <end position="156"/>
    </location>
</feature>
<proteinExistence type="predicted"/>
<evidence type="ECO:0000313" key="3">
    <source>
        <dbReference type="Proteomes" id="UP001050691"/>
    </source>
</evidence>
<gene>
    <name evidence="2" type="ORF">Clacol_005027</name>
</gene>
<feature type="compositionally biased region" description="Basic and acidic residues" evidence="1">
    <location>
        <begin position="158"/>
        <end position="167"/>
    </location>
</feature>
<keyword evidence="3" id="KW-1185">Reference proteome</keyword>
<name>A0AAV5A853_9AGAM</name>
<feature type="compositionally biased region" description="Low complexity" evidence="1">
    <location>
        <begin position="14"/>
        <end position="38"/>
    </location>
</feature>
<organism evidence="2 3">
    <name type="scientific">Clathrus columnatus</name>
    <dbReference type="NCBI Taxonomy" id="1419009"/>
    <lineage>
        <taxon>Eukaryota</taxon>
        <taxon>Fungi</taxon>
        <taxon>Dikarya</taxon>
        <taxon>Basidiomycota</taxon>
        <taxon>Agaricomycotina</taxon>
        <taxon>Agaricomycetes</taxon>
        <taxon>Phallomycetidae</taxon>
        <taxon>Phallales</taxon>
        <taxon>Clathraceae</taxon>
        <taxon>Clathrus</taxon>
    </lineage>
</organism>